<evidence type="ECO:0008006" key="6">
    <source>
        <dbReference type="Google" id="ProtNLM"/>
    </source>
</evidence>
<accession>A0A1Z2XLG7</accession>
<evidence type="ECO:0000313" key="5">
    <source>
        <dbReference type="Proteomes" id="UP000596035"/>
    </source>
</evidence>
<reference evidence="3 5" key="3">
    <citation type="submission" date="2020-11" db="EMBL/GenBank/DDBJ databases">
        <title>Closed and high quality bacterial genomes of the OMM12 community.</title>
        <authorList>
            <person name="Marbouty M."/>
            <person name="Lamy-Besnier Q."/>
            <person name="Debarbieux L."/>
            <person name="Koszul R."/>
        </authorList>
    </citation>
    <scope>NUCLEOTIDE SEQUENCE [LARGE SCALE GENOMIC DNA]</scope>
    <source>
        <strain evidence="3 5">KB18</strain>
    </source>
</reference>
<feature type="signal peptide" evidence="1">
    <location>
        <begin position="1"/>
        <end position="25"/>
    </location>
</feature>
<reference evidence="4" key="2">
    <citation type="submission" date="2017-05" db="EMBL/GenBank/DDBJ databases">
        <title>Improved OligoMM genomes.</title>
        <authorList>
            <person name="Garzetti D."/>
        </authorList>
    </citation>
    <scope>NUCLEOTIDE SEQUENCE [LARGE SCALE GENOMIC DNA]</scope>
    <source>
        <strain evidence="4">KB18</strain>
    </source>
</reference>
<evidence type="ECO:0000256" key="1">
    <source>
        <dbReference type="SAM" id="SignalP"/>
    </source>
</evidence>
<dbReference type="Proteomes" id="UP000196710">
    <property type="component" value="Chromosome"/>
</dbReference>
<feature type="chain" id="PRO_5044568637" description="WxL domain-containing protein" evidence="1">
    <location>
        <begin position="26"/>
        <end position="221"/>
    </location>
</feature>
<dbReference type="RefSeq" id="WP_066537070.1">
    <property type="nucleotide sequence ID" value="NZ_CP021422.1"/>
</dbReference>
<keyword evidence="1" id="KW-0732">Signal</keyword>
<evidence type="ECO:0000313" key="4">
    <source>
        <dbReference type="Proteomes" id="UP000196710"/>
    </source>
</evidence>
<gene>
    <name evidence="2" type="ORF">ADH66_00545</name>
    <name evidence="3" type="ORF">I5Q82_10540</name>
</gene>
<dbReference type="EMBL" id="CP065321">
    <property type="protein sequence ID" value="QQR28564.1"/>
    <property type="molecule type" value="Genomic_DNA"/>
</dbReference>
<keyword evidence="4" id="KW-1185">Reference proteome</keyword>
<proteinExistence type="predicted"/>
<sequence length="221" mass="22942">MTFKKVLSAVMAGAMVLSMGLTAFATSGQVDLEGEGVYEIEVGSATQAATIKVKVPEAVGFVVNPYRLDVANTDLNITDTSKSQIVSPIQKIENLSAFKLSVGGTIYAYENSEEAKLVDTLTTSGTELPKEAIINFNYVAGAGTETTLASPATTKLSDAKTEAGKALTDTQIDATGGAKPVYLFQFDGSAQDAPATAWTEGDTFGATISFTFTAVANAANP</sequence>
<dbReference type="EMBL" id="CP021422">
    <property type="protein sequence ID" value="ASB39274.1"/>
    <property type="molecule type" value="Genomic_DNA"/>
</dbReference>
<evidence type="ECO:0000313" key="2">
    <source>
        <dbReference type="EMBL" id="ASB39274.1"/>
    </source>
</evidence>
<reference evidence="2" key="1">
    <citation type="journal article" date="2017" name="Genome Announc.">
        <title>High-Quality Whole-Genome Sequences of the Oligo-Mouse-Microbiota Bacterial Community.</title>
        <authorList>
            <person name="Garzetti D."/>
            <person name="Brugiroux S."/>
            <person name="Bunk B."/>
            <person name="Pukall R."/>
            <person name="McCoy K.D."/>
            <person name="Macpherson A.J."/>
            <person name="Stecher B."/>
        </authorList>
    </citation>
    <scope>NUCLEOTIDE SEQUENCE</scope>
    <source>
        <strain evidence="2">KB18</strain>
    </source>
</reference>
<dbReference type="AlphaFoldDB" id="A0A1Z2XLG7"/>
<name>A0A1Z2XLG7_9FIRM</name>
<evidence type="ECO:0000313" key="3">
    <source>
        <dbReference type="EMBL" id="QQR28564.1"/>
    </source>
</evidence>
<dbReference type="KEGG" id="amur:ADH66_00545"/>
<dbReference type="Proteomes" id="UP000596035">
    <property type="component" value="Chromosome"/>
</dbReference>
<protein>
    <recommendedName>
        <fullName evidence="6">WxL domain-containing protein</fullName>
    </recommendedName>
</protein>
<organism evidence="3 5">
    <name type="scientific">Acutalibacter muris</name>
    <dbReference type="NCBI Taxonomy" id="1796620"/>
    <lineage>
        <taxon>Bacteria</taxon>
        <taxon>Bacillati</taxon>
        <taxon>Bacillota</taxon>
        <taxon>Clostridia</taxon>
        <taxon>Eubacteriales</taxon>
        <taxon>Acutalibacteraceae</taxon>
        <taxon>Acutalibacter</taxon>
    </lineage>
</organism>